<evidence type="ECO:0000256" key="9">
    <source>
        <dbReference type="ARBA" id="ARBA00022842"/>
    </source>
</evidence>
<feature type="active site" evidence="11">
    <location>
        <position position="221"/>
    </location>
</feature>
<keyword evidence="6 11" id="KW-0547">Nucleotide-binding</keyword>
<feature type="binding site" evidence="11">
    <location>
        <position position="221"/>
    </location>
    <ligand>
        <name>Mg(2+)</name>
        <dbReference type="ChEBI" id="CHEBI:18420"/>
    </ligand>
</feature>
<comment type="subunit">
    <text evidence="11">Monomer.</text>
</comment>
<keyword evidence="14" id="KW-1185">Reference proteome</keyword>
<keyword evidence="10 11" id="KW-0346">Stress response</keyword>
<accession>A0A081K7A4</accession>
<evidence type="ECO:0000256" key="5">
    <source>
        <dbReference type="ARBA" id="ARBA00022723"/>
    </source>
</evidence>
<evidence type="ECO:0000259" key="12">
    <source>
        <dbReference type="Pfam" id="PF01636"/>
    </source>
</evidence>
<reference evidence="13 14" key="1">
    <citation type="submission" date="2014-06" db="EMBL/GenBank/DDBJ databases">
        <title>Whole Genome Sequences of Three Symbiotic Endozoicomonas Bacteria.</title>
        <authorList>
            <person name="Neave M.J."/>
            <person name="Apprill A."/>
            <person name="Voolstra C.R."/>
        </authorList>
    </citation>
    <scope>NUCLEOTIDE SEQUENCE [LARGE SCALE GENOMIC DNA]</scope>
    <source>
        <strain evidence="13 14">DSM 22380</strain>
    </source>
</reference>
<feature type="active site" description="Proton acceptor" evidence="11">
    <location>
        <position position="204"/>
    </location>
</feature>
<dbReference type="Gene3D" id="1.10.510.10">
    <property type="entry name" value="Transferase(Phosphotransferase) domain 1"/>
    <property type="match status" value="1"/>
</dbReference>
<dbReference type="Proteomes" id="UP000027997">
    <property type="component" value="Unassembled WGS sequence"/>
</dbReference>
<keyword evidence="8 11" id="KW-0067">ATP-binding</keyword>
<evidence type="ECO:0000256" key="3">
    <source>
        <dbReference type="ARBA" id="ARBA00022553"/>
    </source>
</evidence>
<dbReference type="HAMAP" id="MF_01497">
    <property type="entry name" value="SrkA_kinase"/>
    <property type="match status" value="1"/>
</dbReference>
<evidence type="ECO:0000256" key="8">
    <source>
        <dbReference type="ARBA" id="ARBA00022840"/>
    </source>
</evidence>
<keyword evidence="4 11" id="KW-0808">Transferase</keyword>
<comment type="catalytic activity">
    <reaction evidence="11">
        <text>L-threonyl-[protein] + ATP = O-phospho-L-threonyl-[protein] + ADP + H(+)</text>
        <dbReference type="Rhea" id="RHEA:46608"/>
        <dbReference type="Rhea" id="RHEA-COMP:11060"/>
        <dbReference type="Rhea" id="RHEA-COMP:11605"/>
        <dbReference type="ChEBI" id="CHEBI:15378"/>
        <dbReference type="ChEBI" id="CHEBI:30013"/>
        <dbReference type="ChEBI" id="CHEBI:30616"/>
        <dbReference type="ChEBI" id="CHEBI:61977"/>
        <dbReference type="ChEBI" id="CHEBI:456216"/>
        <dbReference type="EC" id="2.7.11.1"/>
    </reaction>
</comment>
<keyword evidence="7 11" id="KW-0418">Kinase</keyword>
<keyword evidence="1 11" id="KW-0963">Cytoplasm</keyword>
<comment type="function">
    <text evidence="11">A protein kinase that phosphorylates Ser and Thr residues. Probably acts to suppress the effects of stress linked to accumulation of reactive oxygen species. Probably involved in the extracytoplasmic stress response.</text>
</comment>
<evidence type="ECO:0000256" key="1">
    <source>
        <dbReference type="ARBA" id="ARBA00022490"/>
    </source>
</evidence>
<proteinExistence type="inferred from homology"/>
<dbReference type="Pfam" id="PF01636">
    <property type="entry name" value="APH"/>
    <property type="match status" value="1"/>
</dbReference>
<feature type="domain" description="Aminoglycoside phosphotransferase" evidence="12">
    <location>
        <begin position="36"/>
        <end position="259"/>
    </location>
</feature>
<keyword evidence="5 11" id="KW-0479">Metal-binding</keyword>
<dbReference type="GO" id="GO:0005737">
    <property type="term" value="C:cytoplasm"/>
    <property type="evidence" value="ECO:0007669"/>
    <property type="project" value="UniProtKB-SubCell"/>
</dbReference>
<dbReference type="RefSeq" id="WP_020584241.1">
    <property type="nucleotide sequence ID" value="NZ_JOJP01000001.1"/>
</dbReference>
<feature type="binding site" evidence="11">
    <location>
        <position position="209"/>
    </location>
    <ligand>
        <name>Mg(2+)</name>
        <dbReference type="ChEBI" id="CHEBI:18420"/>
    </ligand>
</feature>
<dbReference type="PANTHER" id="PTHR39573:SF1">
    <property type="entry name" value="STRESS RESPONSE KINASE A"/>
    <property type="match status" value="1"/>
</dbReference>
<dbReference type="Gene3D" id="3.30.200.70">
    <property type="match status" value="1"/>
</dbReference>
<organism evidence="13 14">
    <name type="scientific">Endozoicomonas elysicola</name>
    <dbReference type="NCBI Taxonomy" id="305900"/>
    <lineage>
        <taxon>Bacteria</taxon>
        <taxon>Pseudomonadati</taxon>
        <taxon>Pseudomonadota</taxon>
        <taxon>Gammaproteobacteria</taxon>
        <taxon>Oceanospirillales</taxon>
        <taxon>Endozoicomonadaceae</taxon>
        <taxon>Endozoicomonas</taxon>
    </lineage>
</organism>
<evidence type="ECO:0000313" key="13">
    <source>
        <dbReference type="EMBL" id="KEI70030.1"/>
    </source>
</evidence>
<evidence type="ECO:0000256" key="4">
    <source>
        <dbReference type="ARBA" id="ARBA00022679"/>
    </source>
</evidence>
<evidence type="ECO:0000256" key="10">
    <source>
        <dbReference type="ARBA" id="ARBA00023016"/>
    </source>
</evidence>
<dbReference type="GO" id="GO:0005524">
    <property type="term" value="F:ATP binding"/>
    <property type="evidence" value="ECO:0007669"/>
    <property type="project" value="UniProtKB-UniRule"/>
</dbReference>
<comment type="cofactor">
    <cofactor evidence="11">
        <name>Mg(2+)</name>
        <dbReference type="ChEBI" id="CHEBI:18420"/>
    </cofactor>
</comment>
<comment type="caution">
    <text evidence="13">The sequence shown here is derived from an EMBL/GenBank/DDBJ whole genome shotgun (WGS) entry which is preliminary data.</text>
</comment>
<keyword evidence="9 11" id="KW-0460">Magnesium</keyword>
<sequence length="330" mass="38466">MNTPTQHPYDQLTPDRVLDAVESVGFISDARIMALNSYENRVYQVGIEESEPLIAKFYRPERWSKEQILEEHQFTLDLKAMELPVVAPSTDEHGNTLHEFEGFLFALFPRQGGHAPELDNLDNLLILGRTLGRMHKLGSAKPFQHRPEINLQRYGIDNVEFLLENDFIPSSLLEAYQTLTRDLLHRLDRINHQHSWESIRVHGDCHSGNILWRSDAPHFVDFDDTCMAPAIQDIWMLLSGDRREQTLQMAEILEGYGEFMDFSPSELNLVEYFRTLRLLNYSGWLAKRWDDPAFPKAFTWFNTERYWAEHILELREQLAALDEPPLPVFA</sequence>
<comment type="similarity">
    <text evidence="11">Belongs to the SrkA/RdoA protein kinase family.</text>
</comment>
<evidence type="ECO:0000256" key="7">
    <source>
        <dbReference type="ARBA" id="ARBA00022777"/>
    </source>
</evidence>
<dbReference type="PANTHER" id="PTHR39573">
    <property type="entry name" value="STRESS RESPONSE KINASE A"/>
    <property type="match status" value="1"/>
</dbReference>
<evidence type="ECO:0000313" key="14">
    <source>
        <dbReference type="Proteomes" id="UP000027997"/>
    </source>
</evidence>
<comment type="catalytic activity">
    <reaction evidence="11">
        <text>L-seryl-[protein] + ATP = O-phospho-L-seryl-[protein] + ADP + H(+)</text>
        <dbReference type="Rhea" id="RHEA:17989"/>
        <dbReference type="Rhea" id="RHEA-COMP:9863"/>
        <dbReference type="Rhea" id="RHEA-COMP:11604"/>
        <dbReference type="ChEBI" id="CHEBI:15378"/>
        <dbReference type="ChEBI" id="CHEBI:29999"/>
        <dbReference type="ChEBI" id="CHEBI:30616"/>
        <dbReference type="ChEBI" id="CHEBI:83421"/>
        <dbReference type="ChEBI" id="CHEBI:456216"/>
        <dbReference type="EC" id="2.7.11.1"/>
    </reaction>
</comment>
<evidence type="ECO:0000256" key="2">
    <source>
        <dbReference type="ARBA" id="ARBA00022527"/>
    </source>
</evidence>
<dbReference type="STRING" id="305900.GV64_04055"/>
<dbReference type="GO" id="GO:0106310">
    <property type="term" value="F:protein serine kinase activity"/>
    <property type="evidence" value="ECO:0007669"/>
    <property type="project" value="RHEA"/>
</dbReference>
<keyword evidence="2 11" id="KW-0723">Serine/threonine-protein kinase</keyword>
<gene>
    <name evidence="11" type="primary">srkA</name>
    <name evidence="13" type="ORF">GV64_04055</name>
</gene>
<dbReference type="InterPro" id="IPR011009">
    <property type="entry name" value="Kinase-like_dom_sf"/>
</dbReference>
<protein>
    <recommendedName>
        <fullName evidence="11">Stress response kinase A</fullName>
        <ecNumber evidence="11">2.7.11.1</ecNumber>
    </recommendedName>
    <alternativeName>
        <fullName evidence="11">Serine/threonine-protein kinase SrkA</fullName>
    </alternativeName>
</protein>
<evidence type="ECO:0000256" key="6">
    <source>
        <dbReference type="ARBA" id="ARBA00022741"/>
    </source>
</evidence>
<dbReference type="EMBL" id="JOJP01000001">
    <property type="protein sequence ID" value="KEI70030.1"/>
    <property type="molecule type" value="Genomic_DNA"/>
</dbReference>
<dbReference type="InterPro" id="IPR002575">
    <property type="entry name" value="Aminoglycoside_PTrfase"/>
</dbReference>
<dbReference type="GO" id="GO:0004674">
    <property type="term" value="F:protein serine/threonine kinase activity"/>
    <property type="evidence" value="ECO:0007669"/>
    <property type="project" value="UniProtKB-UniRule"/>
</dbReference>
<dbReference type="NCBIfam" id="NF008738">
    <property type="entry name" value="PRK11768.1"/>
    <property type="match status" value="1"/>
</dbReference>
<evidence type="ECO:0000256" key="11">
    <source>
        <dbReference type="HAMAP-Rule" id="MF_01497"/>
    </source>
</evidence>
<dbReference type="AlphaFoldDB" id="A0A081K7A4"/>
<dbReference type="InterPro" id="IPR032882">
    <property type="entry name" value="SrkA/RdoA"/>
</dbReference>
<feature type="site" description="ATP" evidence="11">
    <location>
        <position position="37"/>
    </location>
</feature>
<keyword evidence="3 11" id="KW-0597">Phosphoprotein</keyword>
<dbReference type="Gene3D" id="1.20.1270.170">
    <property type="match status" value="1"/>
</dbReference>
<dbReference type="SUPFAM" id="SSF56112">
    <property type="entry name" value="Protein kinase-like (PK-like)"/>
    <property type="match status" value="1"/>
</dbReference>
<name>A0A081K7A4_9GAMM</name>
<dbReference type="EC" id="2.7.11.1" evidence="11"/>
<dbReference type="GO" id="GO:0000287">
    <property type="term" value="F:magnesium ion binding"/>
    <property type="evidence" value="ECO:0007669"/>
    <property type="project" value="UniProtKB-UniRule"/>
</dbReference>
<dbReference type="eggNOG" id="COG2334">
    <property type="taxonomic scope" value="Bacteria"/>
</dbReference>
<comment type="subcellular location">
    <subcellularLocation>
        <location evidence="11">Cytoplasm</location>
    </subcellularLocation>
</comment>